<organism evidence="9 10">
    <name type="scientific">Nitratireductor aestuarii</name>
    <dbReference type="NCBI Taxonomy" id="1735103"/>
    <lineage>
        <taxon>Bacteria</taxon>
        <taxon>Pseudomonadati</taxon>
        <taxon>Pseudomonadota</taxon>
        <taxon>Alphaproteobacteria</taxon>
        <taxon>Hyphomicrobiales</taxon>
        <taxon>Phyllobacteriaceae</taxon>
        <taxon>Nitratireductor</taxon>
    </lineage>
</organism>
<feature type="transmembrane region" description="Helical" evidence="7">
    <location>
        <begin position="225"/>
        <end position="243"/>
    </location>
</feature>
<dbReference type="SUPFAM" id="SSF103473">
    <property type="entry name" value="MFS general substrate transporter"/>
    <property type="match status" value="1"/>
</dbReference>
<feature type="transmembrane region" description="Helical" evidence="7">
    <location>
        <begin position="141"/>
        <end position="166"/>
    </location>
</feature>
<gene>
    <name evidence="9" type="ORF">GCM10011385_19630</name>
</gene>
<feature type="transmembrane region" description="Helical" evidence="7">
    <location>
        <begin position="21"/>
        <end position="41"/>
    </location>
</feature>
<dbReference type="AlphaFoldDB" id="A0A916RRA0"/>
<feature type="transmembrane region" description="Helical" evidence="7">
    <location>
        <begin position="108"/>
        <end position="129"/>
    </location>
</feature>
<feature type="transmembrane region" description="Helical" evidence="7">
    <location>
        <begin position="84"/>
        <end position="102"/>
    </location>
</feature>
<dbReference type="Proteomes" id="UP000636264">
    <property type="component" value="Unassembled WGS sequence"/>
</dbReference>
<evidence type="ECO:0000256" key="2">
    <source>
        <dbReference type="ARBA" id="ARBA00008432"/>
    </source>
</evidence>
<evidence type="ECO:0000313" key="10">
    <source>
        <dbReference type="Proteomes" id="UP000636264"/>
    </source>
</evidence>
<dbReference type="InterPro" id="IPR011701">
    <property type="entry name" value="MFS"/>
</dbReference>
<protein>
    <submittedName>
        <fullName evidence="9">MFS transporter</fullName>
    </submittedName>
</protein>
<feature type="transmembrane region" description="Helical" evidence="7">
    <location>
        <begin position="172"/>
        <end position="190"/>
    </location>
</feature>
<dbReference type="PROSITE" id="PS50850">
    <property type="entry name" value="MFS"/>
    <property type="match status" value="1"/>
</dbReference>
<reference evidence="9" key="1">
    <citation type="journal article" date="2014" name="Int. J. Syst. Evol. Microbiol.">
        <title>Complete genome sequence of Corynebacterium casei LMG S-19264T (=DSM 44701T), isolated from a smear-ripened cheese.</title>
        <authorList>
            <consortium name="US DOE Joint Genome Institute (JGI-PGF)"/>
            <person name="Walter F."/>
            <person name="Albersmeier A."/>
            <person name="Kalinowski J."/>
            <person name="Ruckert C."/>
        </authorList>
    </citation>
    <scope>NUCLEOTIDE SEQUENCE</scope>
    <source>
        <strain evidence="9">CGMCC 1.15320</strain>
    </source>
</reference>
<name>A0A916RRA0_9HYPH</name>
<dbReference type="PANTHER" id="PTHR23515">
    <property type="entry name" value="HIGH-AFFINITY NITRATE TRANSPORTER 2.3"/>
    <property type="match status" value="1"/>
</dbReference>
<dbReference type="GO" id="GO:0042128">
    <property type="term" value="P:nitrate assimilation"/>
    <property type="evidence" value="ECO:0007669"/>
    <property type="project" value="UniProtKB-KW"/>
</dbReference>
<feature type="transmembrane region" description="Helical" evidence="7">
    <location>
        <begin position="53"/>
        <end position="72"/>
    </location>
</feature>
<dbReference type="GO" id="GO:0015112">
    <property type="term" value="F:nitrate transmembrane transporter activity"/>
    <property type="evidence" value="ECO:0007669"/>
    <property type="project" value="InterPro"/>
</dbReference>
<proteinExistence type="inferred from homology"/>
<dbReference type="GO" id="GO:0016020">
    <property type="term" value="C:membrane"/>
    <property type="evidence" value="ECO:0007669"/>
    <property type="project" value="UniProtKB-SubCell"/>
</dbReference>
<keyword evidence="6 7" id="KW-0472">Membrane</keyword>
<feature type="transmembrane region" description="Helical" evidence="7">
    <location>
        <begin position="255"/>
        <end position="276"/>
    </location>
</feature>
<dbReference type="InterPro" id="IPR044772">
    <property type="entry name" value="NO3_transporter"/>
</dbReference>
<evidence type="ECO:0000256" key="1">
    <source>
        <dbReference type="ARBA" id="ARBA00004141"/>
    </source>
</evidence>
<sequence>MTETALNPQANDGSASRALSMSTIAFTVCFAVWTIFSIIGVRIKQELGLTETQFGLLVGMPILTGSLVRMLLGIWTDRLGGRLVYTLTMLAASLATFLLAFAETYTQMLVAALGLGLAGGSFAVGVAYVSRFYAASRQGMALGIFGVGNVGAAITKFAAPFVLMAWGWEAVALVWAAALALTAIVFWLTTEDDPVIVERRRTGAGQPRSFLAEFAPLRDLRVWRFALYYFFAFGAFVALALWLPRYLIGVYGFDIATAGMIGAAYSIPASIFRAYGGVLSDRVGARTILYWTFIVTAICCAVLSIPPTDYSVRGIDGTIGFHMEIGPVAFIAVAFVLGFFMSLGKAAVFKHIPVYYPGSVGAVGGLVGMIGGLGGFILPIVFGALNDLTGIWSSCFMILFALVAICLAWMHLAIRRMERTGTRASRLAAAE</sequence>
<evidence type="ECO:0000259" key="8">
    <source>
        <dbReference type="PROSITE" id="PS50850"/>
    </source>
</evidence>
<comment type="subcellular location">
    <subcellularLocation>
        <location evidence="1">Membrane</location>
        <topology evidence="1">Multi-pass membrane protein</topology>
    </subcellularLocation>
</comment>
<evidence type="ECO:0000256" key="3">
    <source>
        <dbReference type="ARBA" id="ARBA00022692"/>
    </source>
</evidence>
<keyword evidence="3 7" id="KW-0812">Transmembrane</keyword>
<feature type="transmembrane region" description="Helical" evidence="7">
    <location>
        <begin position="360"/>
        <end position="385"/>
    </location>
</feature>
<keyword evidence="10" id="KW-1185">Reference proteome</keyword>
<dbReference type="InterPro" id="IPR036259">
    <property type="entry name" value="MFS_trans_sf"/>
</dbReference>
<keyword evidence="5" id="KW-0534">Nitrate assimilation</keyword>
<dbReference type="Pfam" id="PF07690">
    <property type="entry name" value="MFS_1"/>
    <property type="match status" value="1"/>
</dbReference>
<dbReference type="EMBL" id="BMIF01000005">
    <property type="protein sequence ID" value="GGA65817.1"/>
    <property type="molecule type" value="Genomic_DNA"/>
</dbReference>
<keyword evidence="4 7" id="KW-1133">Transmembrane helix</keyword>
<evidence type="ECO:0000313" key="9">
    <source>
        <dbReference type="EMBL" id="GGA65817.1"/>
    </source>
</evidence>
<accession>A0A916RRA0</accession>
<dbReference type="InterPro" id="IPR020846">
    <property type="entry name" value="MFS_dom"/>
</dbReference>
<feature type="transmembrane region" description="Helical" evidence="7">
    <location>
        <begin position="325"/>
        <end position="348"/>
    </location>
</feature>
<evidence type="ECO:0000256" key="5">
    <source>
        <dbReference type="ARBA" id="ARBA00023063"/>
    </source>
</evidence>
<feature type="transmembrane region" description="Helical" evidence="7">
    <location>
        <begin position="391"/>
        <end position="414"/>
    </location>
</feature>
<comment type="caution">
    <text evidence="9">The sequence shown here is derived from an EMBL/GenBank/DDBJ whole genome shotgun (WGS) entry which is preliminary data.</text>
</comment>
<comment type="similarity">
    <text evidence="2">Belongs to the major facilitator superfamily. Nitrate/nitrite porter (TC 2.A.1.8) family.</text>
</comment>
<feature type="transmembrane region" description="Helical" evidence="7">
    <location>
        <begin position="288"/>
        <end position="305"/>
    </location>
</feature>
<evidence type="ECO:0000256" key="4">
    <source>
        <dbReference type="ARBA" id="ARBA00022989"/>
    </source>
</evidence>
<reference evidence="9" key="2">
    <citation type="submission" date="2020-09" db="EMBL/GenBank/DDBJ databases">
        <authorList>
            <person name="Sun Q."/>
            <person name="Zhou Y."/>
        </authorList>
    </citation>
    <scope>NUCLEOTIDE SEQUENCE</scope>
    <source>
        <strain evidence="9">CGMCC 1.15320</strain>
    </source>
</reference>
<evidence type="ECO:0000256" key="7">
    <source>
        <dbReference type="SAM" id="Phobius"/>
    </source>
</evidence>
<evidence type="ECO:0000256" key="6">
    <source>
        <dbReference type="ARBA" id="ARBA00023136"/>
    </source>
</evidence>
<dbReference type="RefSeq" id="WP_244630317.1">
    <property type="nucleotide sequence ID" value="NZ_BMIF01000005.1"/>
</dbReference>
<feature type="domain" description="Major facilitator superfamily (MFS) profile" evidence="8">
    <location>
        <begin position="17"/>
        <end position="418"/>
    </location>
</feature>
<dbReference type="Gene3D" id="1.20.1250.20">
    <property type="entry name" value="MFS general substrate transporter like domains"/>
    <property type="match status" value="2"/>
</dbReference>